<dbReference type="Proteomes" id="UP000515161">
    <property type="component" value="Unplaced"/>
</dbReference>
<keyword evidence="1 6" id="KW-0732">Signal</keyword>
<dbReference type="PANTHER" id="PTHR14002">
    <property type="entry name" value="ENDOGLIN/TGF-BETA RECEPTOR TYPE III"/>
    <property type="match status" value="1"/>
</dbReference>
<evidence type="ECO:0000313" key="10">
    <source>
        <dbReference type="Proteomes" id="UP000515161"/>
    </source>
</evidence>
<dbReference type="Gene3D" id="4.10.410.20">
    <property type="match status" value="9"/>
</dbReference>
<dbReference type="Gene3D" id="2.60.40.3210">
    <property type="entry name" value="Zona pellucida, ZP-N domain"/>
    <property type="match status" value="1"/>
</dbReference>
<dbReference type="Pfam" id="PF00100">
    <property type="entry name" value="Zona_pellucida"/>
    <property type="match status" value="1"/>
</dbReference>
<evidence type="ECO:0000256" key="6">
    <source>
        <dbReference type="SAM" id="SignalP"/>
    </source>
</evidence>
<feature type="compositionally biased region" description="Basic and acidic residues" evidence="5">
    <location>
        <begin position="908"/>
        <end position="923"/>
    </location>
</feature>
<evidence type="ECO:0000256" key="4">
    <source>
        <dbReference type="PROSITE-ProRule" id="PRU00059"/>
    </source>
</evidence>
<dbReference type="RefSeq" id="XP_034093803.1">
    <property type="nucleotide sequence ID" value="XM_034237912.1"/>
</dbReference>
<dbReference type="InterPro" id="IPR036024">
    <property type="entry name" value="Somatomedin_B-like_dom_sf"/>
</dbReference>
<sequence length="923" mass="101756">MWTLVVLCSVIASLGVQGADQIQNSEEKNLATGSPDSCLNSCGNHVGNCSCSSSCETNGDCCPDYYDYCSSTAEPAARTARSSCRYNCGWNMGTCSCASSCQYYGNCCHDYNYYCPASSTPDPYVTPRPSCRYNCGGHMGSCSCSSSCQNYGNCCYDYYSTCRPTTVAPTQTPTARPSCRYNCGGHMGSCSCSSSCQYYGNCCYDYYSTCRPTTVAPTQTPTARPSCRYNCGGHMGSCSCSSSCQYYGNCCYDYYSTCRPTTVAPTQTPTARPSCRYNCGGHMGSCSCSSSCQYYGNCCYDYYSTCRPTTVAPTQTPTARPSCRYNCGGHMGSCSCSSSCQYYGNCCYDYYSTCRPTTVAPTQTPTARPSCRYNCGGHMGSCSCSSSCQYYGNCCYDYYSTCRPTTVAPTQTPTATCRQTTAAPTQTPTGRQSCRNYCGYYLTTCSCTTSCRGQGNCCYDYNSQCLAPGTTPSAQPSCRYNCGRHMGSCSCSSSCQYYGNCCNDYYSYCQVTTDMPTTASPCGGSLYGSGSFSSPNHPNSYHNNANCVWQLRAAHDQRIFLSFDYLQLENCCGCDYINVYDGPSVNSRFLGKVCNDSLQQSTFYSTSNYMTVLFQTDGSVVGRGFNADFISSLPASSGRVDCSSDNMNIVIERSYLNSLGYDVQSLYLNDQYCRPQVSSYQVVFNFPINTCGNVRKFENGSIVYTNSLRAYASTSGEITRQSHFKMNVGCRMEPDSVSQIMYVVRHNDNSSITGTGRFNTSMALYTSYNFYYQVTEVPYMVTLNQYMYVQVDLGRGDSSLVLYLDTCVTSPSPHDFQNRSHYLVRNGCPVDNTYYAYVSGTHPYARFRFQAFQFLRATESVYIQCKVLICLASDNNSRCRRGCYNRAARDVGSKHDSQTLVLGPIQLKEPEKQEEETPKQEKA</sequence>
<evidence type="ECO:0000259" key="8">
    <source>
        <dbReference type="PROSITE" id="PS50958"/>
    </source>
</evidence>
<dbReference type="SMART" id="SM00241">
    <property type="entry name" value="ZP"/>
    <property type="match status" value="1"/>
</dbReference>
<dbReference type="PROSITE" id="PS01180">
    <property type="entry name" value="CUB"/>
    <property type="match status" value="1"/>
</dbReference>
<dbReference type="SMART" id="SM00042">
    <property type="entry name" value="CUB"/>
    <property type="match status" value="1"/>
</dbReference>
<gene>
    <name evidence="11" type="primary">LOC117560838</name>
</gene>
<feature type="domain" description="SMB" evidence="8">
    <location>
        <begin position="80"/>
        <end position="120"/>
    </location>
</feature>
<dbReference type="GeneID" id="117560838"/>
<dbReference type="InterPro" id="IPR042235">
    <property type="entry name" value="ZP-C_dom"/>
</dbReference>
<evidence type="ECO:0000256" key="2">
    <source>
        <dbReference type="ARBA" id="ARBA00023157"/>
    </source>
</evidence>
<evidence type="ECO:0000259" key="7">
    <source>
        <dbReference type="PROSITE" id="PS01180"/>
    </source>
</evidence>
<feature type="domain" description="SMB" evidence="8">
    <location>
        <begin position="223"/>
        <end position="262"/>
    </location>
</feature>
<organism evidence="10 11">
    <name type="scientific">Gymnodraco acuticeps</name>
    <name type="common">Antarctic dragonfish</name>
    <dbReference type="NCBI Taxonomy" id="8218"/>
    <lineage>
        <taxon>Eukaryota</taxon>
        <taxon>Metazoa</taxon>
        <taxon>Chordata</taxon>
        <taxon>Craniata</taxon>
        <taxon>Vertebrata</taxon>
        <taxon>Euteleostomi</taxon>
        <taxon>Actinopterygii</taxon>
        <taxon>Neopterygii</taxon>
        <taxon>Teleostei</taxon>
        <taxon>Neoteleostei</taxon>
        <taxon>Acanthomorphata</taxon>
        <taxon>Eupercaria</taxon>
        <taxon>Perciformes</taxon>
        <taxon>Notothenioidei</taxon>
        <taxon>Bathydraconidae</taxon>
        <taxon>Gymnodraco</taxon>
    </lineage>
</organism>
<dbReference type="InterPro" id="IPR048290">
    <property type="entry name" value="ZP_chr"/>
</dbReference>
<protein>
    <submittedName>
        <fullName evidence="11">Deleted in malignant brain tumors 1 protein-like isoform X2</fullName>
    </submittedName>
</protein>
<dbReference type="PROSITE" id="PS50958">
    <property type="entry name" value="SMB_2"/>
    <property type="match status" value="10"/>
</dbReference>
<feature type="signal peptide" evidence="6">
    <location>
        <begin position="1"/>
        <end position="18"/>
    </location>
</feature>
<feature type="domain" description="SMB" evidence="8">
    <location>
        <begin position="175"/>
        <end position="214"/>
    </location>
</feature>
<feature type="domain" description="SMB" evidence="8">
    <location>
        <begin position="271"/>
        <end position="310"/>
    </location>
</feature>
<feature type="domain" description="CUB" evidence="7">
    <location>
        <begin position="509"/>
        <end position="632"/>
    </location>
</feature>
<feature type="domain" description="SMB" evidence="8">
    <location>
        <begin position="367"/>
        <end position="406"/>
    </location>
</feature>
<accession>A0A6P8W5D8</accession>
<dbReference type="InterPro" id="IPR000859">
    <property type="entry name" value="CUB_dom"/>
</dbReference>
<dbReference type="Gene3D" id="2.60.120.290">
    <property type="entry name" value="Spermadhesin, CUB domain"/>
    <property type="match status" value="1"/>
</dbReference>
<name>A0A6P8W5D8_GYMAC</name>
<dbReference type="SUPFAM" id="SSF49854">
    <property type="entry name" value="Spermadhesin, CUB domain"/>
    <property type="match status" value="1"/>
</dbReference>
<evidence type="ECO:0000313" key="11">
    <source>
        <dbReference type="RefSeq" id="XP_034093803.1"/>
    </source>
</evidence>
<feature type="domain" description="SMB" evidence="8">
    <location>
        <begin position="319"/>
        <end position="358"/>
    </location>
</feature>
<feature type="chain" id="PRO_5027799197" evidence="6">
    <location>
        <begin position="19"/>
        <end position="923"/>
    </location>
</feature>
<dbReference type="PROSITE" id="PS00524">
    <property type="entry name" value="SMB_1"/>
    <property type="match status" value="9"/>
</dbReference>
<dbReference type="InterPro" id="IPR001507">
    <property type="entry name" value="ZP_dom"/>
</dbReference>
<dbReference type="PRINTS" id="PR00023">
    <property type="entry name" value="ZPELLUCIDA"/>
</dbReference>
<dbReference type="CDD" id="cd00041">
    <property type="entry name" value="CUB"/>
    <property type="match status" value="1"/>
</dbReference>
<feature type="domain" description="SMB" evidence="8">
    <location>
        <begin position="474"/>
        <end position="512"/>
    </location>
</feature>
<dbReference type="Pfam" id="PF00431">
    <property type="entry name" value="CUB"/>
    <property type="match status" value="1"/>
</dbReference>
<feature type="domain" description="SMB" evidence="8">
    <location>
        <begin position="34"/>
        <end position="76"/>
    </location>
</feature>
<reference evidence="11" key="1">
    <citation type="submission" date="2025-08" db="UniProtKB">
        <authorList>
            <consortium name="RefSeq"/>
        </authorList>
    </citation>
    <scope>IDENTIFICATION</scope>
</reference>
<feature type="region of interest" description="Disordered" evidence="5">
    <location>
        <begin position="895"/>
        <end position="923"/>
    </location>
</feature>
<evidence type="ECO:0000259" key="9">
    <source>
        <dbReference type="PROSITE" id="PS51034"/>
    </source>
</evidence>
<keyword evidence="2" id="KW-1015">Disulfide bond</keyword>
<dbReference type="PROSITE" id="PS51034">
    <property type="entry name" value="ZP_2"/>
    <property type="match status" value="1"/>
</dbReference>
<comment type="caution">
    <text evidence="4">Lacks conserved residue(s) required for the propagation of feature annotation.</text>
</comment>
<keyword evidence="10" id="KW-1185">Reference proteome</keyword>
<dbReference type="SMART" id="SM00201">
    <property type="entry name" value="SO"/>
    <property type="match status" value="9"/>
</dbReference>
<dbReference type="InterPro" id="IPR055355">
    <property type="entry name" value="ZP-C"/>
</dbReference>
<dbReference type="PANTHER" id="PTHR14002:SF38">
    <property type="entry name" value="CUB AND ZONA PELLUCIDA-LIKE DOMAIN-CONTAINING PROTEIN 1"/>
    <property type="match status" value="1"/>
</dbReference>
<evidence type="ECO:0000256" key="5">
    <source>
        <dbReference type="SAM" id="MobiDB-lite"/>
    </source>
</evidence>
<feature type="domain" description="ZP" evidence="9">
    <location>
        <begin position="641"/>
        <end position="886"/>
    </location>
</feature>
<dbReference type="FunFam" id="2.60.40.4100:FF:000005">
    <property type="entry name" value="Deleted in malignant brain tumors 1"/>
    <property type="match status" value="1"/>
</dbReference>
<dbReference type="InterPro" id="IPR001212">
    <property type="entry name" value="Somatomedin_B_dom"/>
</dbReference>
<dbReference type="InterPro" id="IPR035914">
    <property type="entry name" value="Sperma_CUB_dom_sf"/>
</dbReference>
<dbReference type="AlphaFoldDB" id="A0A6P8W5D8"/>
<feature type="domain" description="SMB" evidence="8">
    <location>
        <begin position="127"/>
        <end position="166"/>
    </location>
</feature>
<dbReference type="FunFam" id="2.60.120.290:FF:000013">
    <property type="entry name" value="Membrane frizzled-related protein"/>
    <property type="match status" value="1"/>
</dbReference>
<proteinExistence type="predicted"/>
<dbReference type="SUPFAM" id="SSF90188">
    <property type="entry name" value="Somatomedin B domain"/>
    <property type="match status" value="10"/>
</dbReference>
<evidence type="ECO:0000256" key="1">
    <source>
        <dbReference type="ARBA" id="ARBA00022729"/>
    </source>
</evidence>
<feature type="domain" description="SMB" evidence="8">
    <location>
        <begin position="430"/>
        <end position="470"/>
    </location>
</feature>
<dbReference type="Gene3D" id="2.60.40.4100">
    <property type="entry name" value="Zona pellucida, ZP-C domain"/>
    <property type="match status" value="1"/>
</dbReference>
<keyword evidence="3" id="KW-0325">Glycoprotein</keyword>
<evidence type="ECO:0000256" key="3">
    <source>
        <dbReference type="ARBA" id="ARBA00023180"/>
    </source>
</evidence>